<dbReference type="STRING" id="1280954.HPO_11179"/>
<evidence type="ECO:0000259" key="2">
    <source>
        <dbReference type="Pfam" id="PF13449"/>
    </source>
</evidence>
<protein>
    <recommendedName>
        <fullName evidence="2">Phytase-like domain-containing protein</fullName>
    </recommendedName>
</protein>
<dbReference type="Pfam" id="PF13449">
    <property type="entry name" value="Phytase-like"/>
    <property type="match status" value="1"/>
</dbReference>
<gene>
    <name evidence="3" type="ORF">HPO_11179</name>
</gene>
<keyword evidence="4" id="KW-1185">Reference proteome</keyword>
<dbReference type="AlphaFoldDB" id="A0A062VJ91"/>
<sequence>MRFRAPLTALMAASFLVTCAGPEEVVVNGAPVIADVRQSPDVSENVQAVSPDATGRDGLWRAADHAAALIASSCPPGTPRQEPLPIDLSVTPVSLGDAAQIARRIPETVTVSGAWELTSSNSNVGGLSGLALLPAPEGGGLLSVTDAGAFVWIGLEKGAPSGAKISYMQGSDGMMLTGKTEGDAEGLVWSEGLALVSFERSFRIEAFALGVCGSAARAARVANLPGQHNNRNVDENQGPEAIFLEADGALGFGYEGMLGTSPLGRVLADGTAEWTGNTAPAPSLHGLVGREIVPLPDGTARTLEMYRAWDPLQGNRIRLTWGPGEAETLTLSRPLLVDNFEGIAAEALSDRLIRVWIVSDNNFSAKQKTLLYAFDIKISQN</sequence>
<dbReference type="PATRIC" id="fig|1280954.3.peg.2265"/>
<dbReference type="PIRSF" id="PIRSF031900">
    <property type="entry name" value="UCP031900"/>
    <property type="match status" value="1"/>
</dbReference>
<accession>A0A062VJ91</accession>
<keyword evidence="1" id="KW-0732">Signal</keyword>
<dbReference type="RefSeq" id="WP_035598575.1">
    <property type="nucleotide sequence ID" value="NZ_ARYM01000012.1"/>
</dbReference>
<comment type="caution">
    <text evidence="3">The sequence shown here is derived from an EMBL/GenBank/DDBJ whole genome shotgun (WGS) entry which is preliminary data.</text>
</comment>
<dbReference type="InterPro" id="IPR027372">
    <property type="entry name" value="Phytase-like_dom"/>
</dbReference>
<feature type="domain" description="Phytase-like" evidence="2">
    <location>
        <begin position="123"/>
        <end position="363"/>
    </location>
</feature>
<reference evidence="3 4" key="1">
    <citation type="journal article" date="2014" name="Antonie Van Leeuwenhoek">
        <title>Hyphomonas beringensis sp. nov. and Hyphomonas chukchiensis sp. nov., isolated from surface seawater of the Bering Sea and Chukchi Sea.</title>
        <authorList>
            <person name="Li C."/>
            <person name="Lai Q."/>
            <person name="Li G."/>
            <person name="Dong C."/>
            <person name="Wang J."/>
            <person name="Liao Y."/>
            <person name="Shao Z."/>
        </authorList>
    </citation>
    <scope>NUCLEOTIDE SEQUENCE [LARGE SCALE GENOMIC DNA]</scope>
    <source>
        <strain evidence="3 4">PS728</strain>
    </source>
</reference>
<dbReference type="eggNOG" id="COG4246">
    <property type="taxonomic scope" value="Bacteria"/>
</dbReference>
<feature type="chain" id="PRO_5001619137" description="Phytase-like domain-containing protein" evidence="1">
    <location>
        <begin position="21"/>
        <end position="381"/>
    </location>
</feature>
<dbReference type="OrthoDB" id="9798693at2"/>
<dbReference type="EMBL" id="ARYM01000012">
    <property type="protein sequence ID" value="KCZ98161.1"/>
    <property type="molecule type" value="Genomic_DNA"/>
</dbReference>
<organism evidence="3 4">
    <name type="scientific">Hyphomonas polymorpha PS728</name>
    <dbReference type="NCBI Taxonomy" id="1280954"/>
    <lineage>
        <taxon>Bacteria</taxon>
        <taxon>Pseudomonadati</taxon>
        <taxon>Pseudomonadota</taxon>
        <taxon>Alphaproteobacteria</taxon>
        <taxon>Hyphomonadales</taxon>
        <taxon>Hyphomonadaceae</taxon>
        <taxon>Hyphomonas</taxon>
    </lineage>
</organism>
<evidence type="ECO:0000256" key="1">
    <source>
        <dbReference type="SAM" id="SignalP"/>
    </source>
</evidence>
<evidence type="ECO:0000313" key="3">
    <source>
        <dbReference type="EMBL" id="KCZ98161.1"/>
    </source>
</evidence>
<name>A0A062VJ91_9PROT</name>
<feature type="signal peptide" evidence="1">
    <location>
        <begin position="1"/>
        <end position="20"/>
    </location>
</feature>
<proteinExistence type="predicted"/>
<dbReference type="Proteomes" id="UP000027100">
    <property type="component" value="Unassembled WGS sequence"/>
</dbReference>
<evidence type="ECO:0000313" key="4">
    <source>
        <dbReference type="Proteomes" id="UP000027100"/>
    </source>
</evidence>
<dbReference type="InterPro" id="IPR014567">
    <property type="entry name" value="UCP031900"/>
</dbReference>